<proteinExistence type="predicted"/>
<evidence type="ECO:0000313" key="2">
    <source>
        <dbReference type="EMBL" id="KKU07366.1"/>
    </source>
</evidence>
<comment type="caution">
    <text evidence="2">The sequence shown here is derived from an EMBL/GenBank/DDBJ whole genome shotgun (WGS) entry which is preliminary data.</text>
</comment>
<gene>
    <name evidence="2" type="ORF">UX10_C0012G0048</name>
</gene>
<sequence>MALQFSDPNIRSQVRRIYGEDRFPAQRAADEDIMSMKKFLKASATFVLGMLAISIAAICWMGGGVYGKVGVVAGGIVAFVWLFRRIFLAAIKMYLARVGELIKEDPLSIGGIAVVFLTICIIGGGGVYRRFFGANFKEMEVYFYPIGVVVVCLTLLGIGWYMKRPHHDE</sequence>
<organism evidence="2 3">
    <name type="scientific">Candidatus Magasanikbacteria bacterium GW2011_GWA2_45_39</name>
    <dbReference type="NCBI Taxonomy" id="1619041"/>
    <lineage>
        <taxon>Bacteria</taxon>
        <taxon>Candidatus Magasanikiibacteriota</taxon>
    </lineage>
</organism>
<accession>A0A0G1MGB1</accession>
<name>A0A0G1MGB1_9BACT</name>
<dbReference type="Proteomes" id="UP000033999">
    <property type="component" value="Unassembled WGS sequence"/>
</dbReference>
<dbReference type="AlphaFoldDB" id="A0A0G1MGB1"/>
<dbReference type="EMBL" id="LCKX01000012">
    <property type="protein sequence ID" value="KKU07366.1"/>
    <property type="molecule type" value="Genomic_DNA"/>
</dbReference>
<keyword evidence="1" id="KW-0472">Membrane</keyword>
<keyword evidence="1" id="KW-0812">Transmembrane</keyword>
<feature type="transmembrane region" description="Helical" evidence="1">
    <location>
        <begin position="107"/>
        <end position="129"/>
    </location>
</feature>
<evidence type="ECO:0000256" key="1">
    <source>
        <dbReference type="SAM" id="Phobius"/>
    </source>
</evidence>
<reference evidence="2 3" key="1">
    <citation type="journal article" date="2015" name="Nature">
        <title>rRNA introns, odd ribosomes, and small enigmatic genomes across a large radiation of phyla.</title>
        <authorList>
            <person name="Brown C.T."/>
            <person name="Hug L.A."/>
            <person name="Thomas B.C."/>
            <person name="Sharon I."/>
            <person name="Castelle C.J."/>
            <person name="Singh A."/>
            <person name="Wilkins M.J."/>
            <person name="Williams K.H."/>
            <person name="Banfield J.F."/>
        </authorList>
    </citation>
    <scope>NUCLEOTIDE SEQUENCE [LARGE SCALE GENOMIC DNA]</scope>
</reference>
<feature type="transmembrane region" description="Helical" evidence="1">
    <location>
        <begin position="44"/>
        <end position="63"/>
    </location>
</feature>
<keyword evidence="1" id="KW-1133">Transmembrane helix</keyword>
<evidence type="ECO:0000313" key="3">
    <source>
        <dbReference type="Proteomes" id="UP000033999"/>
    </source>
</evidence>
<feature type="transmembrane region" description="Helical" evidence="1">
    <location>
        <begin position="141"/>
        <end position="162"/>
    </location>
</feature>
<protein>
    <submittedName>
        <fullName evidence="2">Uncharacterized protein</fullName>
    </submittedName>
</protein>
<feature type="transmembrane region" description="Helical" evidence="1">
    <location>
        <begin position="69"/>
        <end position="95"/>
    </location>
</feature>